<dbReference type="SMART" id="SM00454">
    <property type="entry name" value="SAM"/>
    <property type="match status" value="1"/>
</dbReference>
<evidence type="ECO:0000313" key="5">
    <source>
        <dbReference type="Proteomes" id="UP000792457"/>
    </source>
</evidence>
<dbReference type="AlphaFoldDB" id="A0A8K0KF05"/>
<dbReference type="OrthoDB" id="8188202at2759"/>
<dbReference type="PANTHER" id="PTHR10627:SF69">
    <property type="entry name" value="PROTEIN BICAUDAL C"/>
    <property type="match status" value="1"/>
</dbReference>
<dbReference type="EMBL" id="KZ308767">
    <property type="protein sequence ID" value="KAG8234054.1"/>
    <property type="molecule type" value="Genomic_DNA"/>
</dbReference>
<comment type="caution">
    <text evidence="4">The sequence shown here is derived from an EMBL/GenBank/DDBJ whole genome shotgun (WGS) entry which is preliminary data.</text>
</comment>
<keyword evidence="1" id="KW-0677">Repeat</keyword>
<keyword evidence="5" id="KW-1185">Reference proteome</keyword>
<evidence type="ECO:0000256" key="1">
    <source>
        <dbReference type="ARBA" id="ARBA00022737"/>
    </source>
</evidence>
<evidence type="ECO:0000256" key="2">
    <source>
        <dbReference type="SAM" id="MobiDB-lite"/>
    </source>
</evidence>
<dbReference type="SUPFAM" id="SSF47769">
    <property type="entry name" value="SAM/Pointed domain"/>
    <property type="match status" value="1"/>
</dbReference>
<dbReference type="Proteomes" id="UP000792457">
    <property type="component" value="Unassembled WGS sequence"/>
</dbReference>
<reference evidence="4" key="1">
    <citation type="submission" date="2013-04" db="EMBL/GenBank/DDBJ databases">
        <authorList>
            <person name="Qu J."/>
            <person name="Murali S.C."/>
            <person name="Bandaranaike D."/>
            <person name="Bellair M."/>
            <person name="Blankenburg K."/>
            <person name="Chao H."/>
            <person name="Dinh H."/>
            <person name="Doddapaneni H."/>
            <person name="Downs B."/>
            <person name="Dugan-Rocha S."/>
            <person name="Elkadiri S."/>
            <person name="Gnanaolivu R.D."/>
            <person name="Hernandez B."/>
            <person name="Javaid M."/>
            <person name="Jayaseelan J.C."/>
            <person name="Lee S."/>
            <person name="Li M."/>
            <person name="Ming W."/>
            <person name="Munidasa M."/>
            <person name="Muniz J."/>
            <person name="Nguyen L."/>
            <person name="Ongeri F."/>
            <person name="Osuji N."/>
            <person name="Pu L.-L."/>
            <person name="Puazo M."/>
            <person name="Qu C."/>
            <person name="Quiroz J."/>
            <person name="Raj R."/>
            <person name="Weissenberger G."/>
            <person name="Xin Y."/>
            <person name="Zou X."/>
            <person name="Han Y."/>
            <person name="Richards S."/>
            <person name="Worley K."/>
            <person name="Muzny D."/>
            <person name="Gibbs R."/>
        </authorList>
    </citation>
    <scope>NUCLEOTIDE SEQUENCE</scope>
    <source>
        <strain evidence="4">Sampled in the wild</strain>
    </source>
</reference>
<dbReference type="Pfam" id="PF00536">
    <property type="entry name" value="SAM_1"/>
    <property type="match status" value="1"/>
</dbReference>
<reference evidence="4" key="2">
    <citation type="submission" date="2017-10" db="EMBL/GenBank/DDBJ databases">
        <title>Ladona fulva Genome sequencing and assembly.</title>
        <authorList>
            <person name="Murali S."/>
            <person name="Richards S."/>
            <person name="Bandaranaike D."/>
            <person name="Bellair M."/>
            <person name="Blankenburg K."/>
            <person name="Chao H."/>
            <person name="Dinh H."/>
            <person name="Doddapaneni H."/>
            <person name="Dugan-Rocha S."/>
            <person name="Elkadiri S."/>
            <person name="Gnanaolivu R."/>
            <person name="Hernandez B."/>
            <person name="Skinner E."/>
            <person name="Javaid M."/>
            <person name="Lee S."/>
            <person name="Li M."/>
            <person name="Ming W."/>
            <person name="Munidasa M."/>
            <person name="Muniz J."/>
            <person name="Nguyen L."/>
            <person name="Hughes D."/>
            <person name="Osuji N."/>
            <person name="Pu L.-L."/>
            <person name="Puazo M."/>
            <person name="Qu C."/>
            <person name="Quiroz J."/>
            <person name="Raj R."/>
            <person name="Weissenberger G."/>
            <person name="Xin Y."/>
            <person name="Zou X."/>
            <person name="Han Y."/>
            <person name="Worley K."/>
            <person name="Muzny D."/>
            <person name="Gibbs R."/>
        </authorList>
    </citation>
    <scope>NUCLEOTIDE SEQUENCE</scope>
    <source>
        <strain evidence="4">Sampled in the wild</strain>
    </source>
</reference>
<feature type="region of interest" description="Disordered" evidence="2">
    <location>
        <begin position="1"/>
        <end position="55"/>
    </location>
</feature>
<feature type="compositionally biased region" description="Basic and acidic residues" evidence="2">
    <location>
        <begin position="159"/>
        <end position="171"/>
    </location>
</feature>
<dbReference type="CDD" id="cd09487">
    <property type="entry name" value="SAM_superfamily"/>
    <property type="match status" value="1"/>
</dbReference>
<feature type="compositionally biased region" description="Low complexity" evidence="2">
    <location>
        <begin position="118"/>
        <end position="131"/>
    </location>
</feature>
<organism evidence="4 5">
    <name type="scientific">Ladona fulva</name>
    <name type="common">Scarce chaser dragonfly</name>
    <name type="synonym">Libellula fulva</name>
    <dbReference type="NCBI Taxonomy" id="123851"/>
    <lineage>
        <taxon>Eukaryota</taxon>
        <taxon>Metazoa</taxon>
        <taxon>Ecdysozoa</taxon>
        <taxon>Arthropoda</taxon>
        <taxon>Hexapoda</taxon>
        <taxon>Insecta</taxon>
        <taxon>Pterygota</taxon>
        <taxon>Palaeoptera</taxon>
        <taxon>Odonata</taxon>
        <taxon>Epiprocta</taxon>
        <taxon>Anisoptera</taxon>
        <taxon>Libelluloidea</taxon>
        <taxon>Libellulidae</taxon>
        <taxon>Ladona</taxon>
    </lineage>
</organism>
<gene>
    <name evidence="4" type="ORF">J437_LFUL014779</name>
</gene>
<dbReference type="Gene3D" id="1.10.150.50">
    <property type="entry name" value="Transcription Factor, Ets-1"/>
    <property type="match status" value="1"/>
</dbReference>
<accession>A0A8K0KF05</accession>
<protein>
    <recommendedName>
        <fullName evidence="3">SAM domain-containing protein</fullName>
    </recommendedName>
</protein>
<dbReference type="PANTHER" id="PTHR10627">
    <property type="entry name" value="SCP160"/>
    <property type="match status" value="1"/>
</dbReference>
<evidence type="ECO:0000313" key="4">
    <source>
        <dbReference type="EMBL" id="KAG8234054.1"/>
    </source>
</evidence>
<feature type="region of interest" description="Disordered" evidence="2">
    <location>
        <begin position="111"/>
        <end position="178"/>
    </location>
</feature>
<dbReference type="InterPro" id="IPR013761">
    <property type="entry name" value="SAM/pointed_sf"/>
</dbReference>
<feature type="compositionally biased region" description="Pro residues" evidence="2">
    <location>
        <begin position="26"/>
        <end position="40"/>
    </location>
</feature>
<feature type="domain" description="SAM" evidence="3">
    <location>
        <begin position="403"/>
        <end position="467"/>
    </location>
</feature>
<feature type="region of interest" description="Disordered" evidence="2">
    <location>
        <begin position="283"/>
        <end position="306"/>
    </location>
</feature>
<feature type="compositionally biased region" description="Low complexity" evidence="2">
    <location>
        <begin position="283"/>
        <end position="294"/>
    </location>
</feature>
<dbReference type="GO" id="GO:0005737">
    <property type="term" value="C:cytoplasm"/>
    <property type="evidence" value="ECO:0007669"/>
    <property type="project" value="TreeGrafter"/>
</dbReference>
<proteinExistence type="predicted"/>
<evidence type="ECO:0000259" key="3">
    <source>
        <dbReference type="SMART" id="SM00454"/>
    </source>
</evidence>
<dbReference type="InterPro" id="IPR001660">
    <property type="entry name" value="SAM"/>
</dbReference>
<sequence length="475" mass="52616">MHVGVGVSMNPGIANSTVSESMSMTPPLPPLSPGGSPPASPTCSPKDRGKNYKLSSSMPYINKQSQMDQKMQSGSHNHLQSHLNSNCHQMMSPSKGGSSNRLQQGMSHSGIISMPSKGQQHGRQQRGGMRMNPSMAENGLSGSRGGVWAGSGRNNKGSSGDRSRSLRKEQQMHGMGQNSVKSMLSNSVPLATFGAVPSFDNGDMTSTTTGLDLDSMLDGQTENTSDEDMSATIDTTDAQAIRRQLEGLENMYSEVLKLLGVKKHGTRYQPSDPRINKRRMYGSLSSIPSSVSSRPVRDKRRQDERKKVKDIKGINKRFQRLESHVVTLARSVAHLSSEMRTQHLMMQEMETIRGEIAQLRAQPLRSQSVPRLTPKSPLEKDSFCNNVPGLTNPDRVKKLTRFFGDEPPLLRIFLKKLGYEKYASAFEHERIGLVELPYLTEERLQKMGIPMGPRLRILQEAQISFCQENMNVYVV</sequence>
<name>A0A8K0KF05_LADFU</name>